<keyword evidence="2" id="KW-1185">Reference proteome</keyword>
<organism evidence="1 2">
    <name type="scientific">Intoshia linei</name>
    <dbReference type="NCBI Taxonomy" id="1819745"/>
    <lineage>
        <taxon>Eukaryota</taxon>
        <taxon>Metazoa</taxon>
        <taxon>Spiralia</taxon>
        <taxon>Lophotrochozoa</taxon>
        <taxon>Mesozoa</taxon>
        <taxon>Orthonectida</taxon>
        <taxon>Rhopaluridae</taxon>
        <taxon>Intoshia</taxon>
    </lineage>
</organism>
<name>A0A177B1D2_9BILA</name>
<dbReference type="Proteomes" id="UP000078046">
    <property type="component" value="Unassembled WGS sequence"/>
</dbReference>
<proteinExistence type="predicted"/>
<dbReference type="EMBL" id="LWCA01000517">
    <property type="protein sequence ID" value="OAF68078.1"/>
    <property type="molecule type" value="Genomic_DNA"/>
</dbReference>
<feature type="non-terminal residue" evidence="1">
    <location>
        <position position="114"/>
    </location>
</feature>
<gene>
    <name evidence="1" type="ORF">A3Q56_04177</name>
</gene>
<accession>A0A177B1D2</accession>
<dbReference type="AlphaFoldDB" id="A0A177B1D2"/>
<evidence type="ECO:0000313" key="2">
    <source>
        <dbReference type="Proteomes" id="UP000078046"/>
    </source>
</evidence>
<comment type="caution">
    <text evidence="1">The sequence shown here is derived from an EMBL/GenBank/DDBJ whole genome shotgun (WGS) entry which is preliminary data.</text>
</comment>
<protein>
    <submittedName>
        <fullName evidence="1">Uncharacterized protein</fullName>
    </submittedName>
</protein>
<reference evidence="1 2" key="1">
    <citation type="submission" date="2016-04" db="EMBL/GenBank/DDBJ databases">
        <title>The genome of Intoshia linei affirms orthonectids as highly simplified spiralians.</title>
        <authorList>
            <person name="Mikhailov K.V."/>
            <person name="Slusarev G.S."/>
            <person name="Nikitin M.A."/>
            <person name="Logacheva M.D."/>
            <person name="Penin A."/>
            <person name="Aleoshin V."/>
            <person name="Panchin Y.V."/>
        </authorList>
    </citation>
    <scope>NUCLEOTIDE SEQUENCE [LARGE SCALE GENOMIC DNA]</scope>
    <source>
        <strain evidence="1">Intl2013</strain>
        <tissue evidence="1">Whole animal</tissue>
    </source>
</reference>
<sequence>MKLQSENIFVKHYIGYNFDQKNLPANGQVLKRILALKHDTVIKPFRLISTEIEKISIMSGLNFVLVDRMESKLKELWNNYKNAKRRINSSRFCLFKSKILFKFYKDDQSITFKE</sequence>
<evidence type="ECO:0000313" key="1">
    <source>
        <dbReference type="EMBL" id="OAF68078.1"/>
    </source>
</evidence>